<name>A0A8T2UM27_CERRI</name>
<keyword evidence="7" id="KW-0564">Palmitate</keyword>
<evidence type="ECO:0000256" key="2">
    <source>
        <dbReference type="ARBA" id="ARBA00008574"/>
    </source>
</evidence>
<dbReference type="GO" id="GO:0005794">
    <property type="term" value="C:Golgi apparatus"/>
    <property type="evidence" value="ECO:0007669"/>
    <property type="project" value="TreeGrafter"/>
</dbReference>
<keyword evidence="14" id="KW-1185">Reference proteome</keyword>
<dbReference type="Proteomes" id="UP000825935">
    <property type="component" value="Chromosome 6"/>
</dbReference>
<evidence type="ECO:0000259" key="12">
    <source>
        <dbReference type="Pfam" id="PF01529"/>
    </source>
</evidence>
<dbReference type="AlphaFoldDB" id="A0A8T2UM27"/>
<evidence type="ECO:0000256" key="11">
    <source>
        <dbReference type="RuleBase" id="RU079119"/>
    </source>
</evidence>
<evidence type="ECO:0000256" key="3">
    <source>
        <dbReference type="ARBA" id="ARBA00022679"/>
    </source>
</evidence>
<dbReference type="PANTHER" id="PTHR22883">
    <property type="entry name" value="ZINC FINGER DHHC DOMAIN CONTAINING PROTEIN"/>
    <property type="match status" value="1"/>
</dbReference>
<feature type="transmembrane region" description="Helical" evidence="11">
    <location>
        <begin position="81"/>
        <end position="99"/>
    </location>
</feature>
<comment type="similarity">
    <text evidence="2 11">Belongs to the DHHC palmitoyltransferase family.</text>
</comment>
<sequence>MYATESPHLSNSFHVDSRRGVNGRRIYQVWRGSNRFFCGGRLIFGPDVRSVFVTLLLIIGPVAVFCIFVGKHLCKDYSNGLAMVVVVVIHTFIVLVLLLRTSGRDPGIIPRNAHPPEPEEDVNLPSNWSGSVTPKLKLPRTKDILVNGVTVKIKYCDTCMLYRPPRCSHCSICNNCVERFDHHCPWVGQCIGRRNYPFFFMFILSTTLLCFLVFVLCVLRVKKLMEENSPHTVWKALERTPASAFLMAYVFLATWFVGGLTVFHTYLIGTNQTTYENFRYRYDNKANPYNEGLFRNFKLVLCSGIPPSKNKFREKVQLEIPYAGVCSVQSRESIDILSPNRKAVDDIEMGDRSAWSTLVGAEVYQDLHVRNSTHGGSSKFLKHGYEDAFAEALGKPIPLECRDIHGGLTAHRSRGGPKWDNSPDVLGLFSSTVGEVSHGSGHGFPGAGSYS</sequence>
<keyword evidence="8" id="KW-0449">Lipoprotein</keyword>
<dbReference type="OMA" id="TEDKSIW"/>
<evidence type="ECO:0000256" key="1">
    <source>
        <dbReference type="ARBA" id="ARBA00004127"/>
    </source>
</evidence>
<protein>
    <recommendedName>
        <fullName evidence="11">S-acyltransferase</fullName>
        <ecNumber evidence="11">2.3.1.225</ecNumber>
    </recommendedName>
    <alternativeName>
        <fullName evidence="11">Palmitoyltransferase</fullName>
    </alternativeName>
</protein>
<evidence type="ECO:0000256" key="10">
    <source>
        <dbReference type="ARBA" id="ARBA00048048"/>
    </source>
</evidence>
<keyword evidence="5 11" id="KW-1133">Transmembrane helix</keyword>
<dbReference type="Pfam" id="PF01529">
    <property type="entry name" value="DHHC"/>
    <property type="match status" value="1"/>
</dbReference>
<feature type="transmembrane region" description="Helical" evidence="11">
    <location>
        <begin position="198"/>
        <end position="221"/>
    </location>
</feature>
<dbReference type="GO" id="GO:0006612">
    <property type="term" value="P:protein targeting to membrane"/>
    <property type="evidence" value="ECO:0007669"/>
    <property type="project" value="TreeGrafter"/>
</dbReference>
<feature type="transmembrane region" description="Helical" evidence="11">
    <location>
        <begin position="51"/>
        <end position="69"/>
    </location>
</feature>
<keyword evidence="6 11" id="KW-0472">Membrane</keyword>
<gene>
    <name evidence="13" type="ORF">KP509_06G071500</name>
</gene>
<evidence type="ECO:0000256" key="5">
    <source>
        <dbReference type="ARBA" id="ARBA00022989"/>
    </source>
</evidence>
<dbReference type="InterPro" id="IPR039859">
    <property type="entry name" value="PFA4/ZDH16/20/ERF2-like"/>
</dbReference>
<feature type="domain" description="Palmitoyltransferase DHHC" evidence="12">
    <location>
        <begin position="153"/>
        <end position="279"/>
    </location>
</feature>
<dbReference type="EC" id="2.3.1.225" evidence="11"/>
<dbReference type="PANTHER" id="PTHR22883:SF43">
    <property type="entry name" value="PALMITOYLTRANSFERASE APP"/>
    <property type="match status" value="1"/>
</dbReference>
<evidence type="ECO:0000313" key="13">
    <source>
        <dbReference type="EMBL" id="KAH7435600.1"/>
    </source>
</evidence>
<evidence type="ECO:0000313" key="14">
    <source>
        <dbReference type="Proteomes" id="UP000825935"/>
    </source>
</evidence>
<dbReference type="PROSITE" id="PS50216">
    <property type="entry name" value="DHHC"/>
    <property type="match status" value="1"/>
</dbReference>
<dbReference type="EMBL" id="CM035411">
    <property type="protein sequence ID" value="KAH7435600.1"/>
    <property type="molecule type" value="Genomic_DNA"/>
</dbReference>
<keyword evidence="3 11" id="KW-0808">Transferase</keyword>
<comment type="subcellular location">
    <subcellularLocation>
        <location evidence="1">Endomembrane system</location>
        <topology evidence="1">Multi-pass membrane protein</topology>
    </subcellularLocation>
</comment>
<keyword evidence="9 11" id="KW-0012">Acyltransferase</keyword>
<dbReference type="InterPro" id="IPR001594">
    <property type="entry name" value="Palmitoyltrfase_DHHC"/>
</dbReference>
<comment type="caution">
    <text evidence="13">The sequence shown here is derived from an EMBL/GenBank/DDBJ whole genome shotgun (WGS) entry which is preliminary data.</text>
</comment>
<accession>A0A8T2UM27</accession>
<reference evidence="13" key="1">
    <citation type="submission" date="2021-08" db="EMBL/GenBank/DDBJ databases">
        <title>WGS assembly of Ceratopteris richardii.</title>
        <authorList>
            <person name="Marchant D.B."/>
            <person name="Chen G."/>
            <person name="Jenkins J."/>
            <person name="Shu S."/>
            <person name="Leebens-Mack J."/>
            <person name="Grimwood J."/>
            <person name="Schmutz J."/>
            <person name="Soltis P."/>
            <person name="Soltis D."/>
            <person name="Chen Z.-H."/>
        </authorList>
    </citation>
    <scope>NUCLEOTIDE SEQUENCE</scope>
    <source>
        <strain evidence="13">Whitten #5841</strain>
        <tissue evidence="13">Leaf</tissue>
    </source>
</reference>
<evidence type="ECO:0000256" key="9">
    <source>
        <dbReference type="ARBA" id="ARBA00023315"/>
    </source>
</evidence>
<evidence type="ECO:0000256" key="7">
    <source>
        <dbReference type="ARBA" id="ARBA00023139"/>
    </source>
</evidence>
<dbReference type="OrthoDB" id="4096362at2759"/>
<organism evidence="13 14">
    <name type="scientific">Ceratopteris richardii</name>
    <name type="common">Triangle waterfern</name>
    <dbReference type="NCBI Taxonomy" id="49495"/>
    <lineage>
        <taxon>Eukaryota</taxon>
        <taxon>Viridiplantae</taxon>
        <taxon>Streptophyta</taxon>
        <taxon>Embryophyta</taxon>
        <taxon>Tracheophyta</taxon>
        <taxon>Polypodiopsida</taxon>
        <taxon>Polypodiidae</taxon>
        <taxon>Polypodiales</taxon>
        <taxon>Pteridineae</taxon>
        <taxon>Pteridaceae</taxon>
        <taxon>Parkerioideae</taxon>
        <taxon>Ceratopteris</taxon>
    </lineage>
</organism>
<keyword evidence="4 11" id="KW-0812">Transmembrane</keyword>
<comment type="catalytic activity">
    <reaction evidence="10 11">
        <text>L-cysteinyl-[protein] + hexadecanoyl-CoA = S-hexadecanoyl-L-cysteinyl-[protein] + CoA</text>
        <dbReference type="Rhea" id="RHEA:36683"/>
        <dbReference type="Rhea" id="RHEA-COMP:10131"/>
        <dbReference type="Rhea" id="RHEA-COMP:11032"/>
        <dbReference type="ChEBI" id="CHEBI:29950"/>
        <dbReference type="ChEBI" id="CHEBI:57287"/>
        <dbReference type="ChEBI" id="CHEBI:57379"/>
        <dbReference type="ChEBI" id="CHEBI:74151"/>
        <dbReference type="EC" id="2.3.1.225"/>
    </reaction>
</comment>
<dbReference type="GO" id="GO:0019706">
    <property type="term" value="F:protein-cysteine S-palmitoyltransferase activity"/>
    <property type="evidence" value="ECO:0007669"/>
    <property type="project" value="UniProtKB-EC"/>
</dbReference>
<dbReference type="GO" id="GO:0005783">
    <property type="term" value="C:endoplasmic reticulum"/>
    <property type="evidence" value="ECO:0007669"/>
    <property type="project" value="TreeGrafter"/>
</dbReference>
<feature type="transmembrane region" description="Helical" evidence="11">
    <location>
        <begin position="242"/>
        <end position="267"/>
    </location>
</feature>
<proteinExistence type="inferred from homology"/>
<evidence type="ECO:0000256" key="6">
    <source>
        <dbReference type="ARBA" id="ARBA00023136"/>
    </source>
</evidence>
<comment type="domain">
    <text evidence="11">The DHHC domain is required for palmitoyltransferase activity.</text>
</comment>
<evidence type="ECO:0000256" key="4">
    <source>
        <dbReference type="ARBA" id="ARBA00022692"/>
    </source>
</evidence>
<evidence type="ECO:0000256" key="8">
    <source>
        <dbReference type="ARBA" id="ARBA00023288"/>
    </source>
</evidence>